<dbReference type="AlphaFoldDB" id="A0A8D8BD84"/>
<evidence type="ECO:0000313" key="1">
    <source>
        <dbReference type="EMBL" id="CAG6473671.1"/>
    </source>
</evidence>
<accession>A0A8D8BD84</accession>
<name>A0A8D8BD84_CULPI</name>
<dbReference type="EMBL" id="HBUE01073187">
    <property type="protein sequence ID" value="CAG6473671.1"/>
    <property type="molecule type" value="Transcribed_RNA"/>
</dbReference>
<organism evidence="1">
    <name type="scientific">Culex pipiens</name>
    <name type="common">House mosquito</name>
    <dbReference type="NCBI Taxonomy" id="7175"/>
    <lineage>
        <taxon>Eukaryota</taxon>
        <taxon>Metazoa</taxon>
        <taxon>Ecdysozoa</taxon>
        <taxon>Arthropoda</taxon>
        <taxon>Hexapoda</taxon>
        <taxon>Insecta</taxon>
        <taxon>Pterygota</taxon>
        <taxon>Neoptera</taxon>
        <taxon>Endopterygota</taxon>
        <taxon>Diptera</taxon>
        <taxon>Nematocera</taxon>
        <taxon>Culicoidea</taxon>
        <taxon>Culicidae</taxon>
        <taxon>Culicinae</taxon>
        <taxon>Culicini</taxon>
        <taxon>Culex</taxon>
        <taxon>Culex</taxon>
    </lineage>
</organism>
<reference evidence="1" key="1">
    <citation type="submission" date="2021-05" db="EMBL/GenBank/DDBJ databases">
        <authorList>
            <person name="Alioto T."/>
            <person name="Alioto T."/>
            <person name="Gomez Garrido J."/>
        </authorList>
    </citation>
    <scope>NUCLEOTIDE SEQUENCE</scope>
</reference>
<sequence length="100" mass="11236">MLSGPAHFLVSSWLINETTSLYVVGLRNIESGRRGRVLKRHIFRSLGIVAASLCPTLQKNSLNSWQILFTDRGASFTPFLPSTSPTILHAFFWLVFESNL</sequence>
<proteinExistence type="predicted"/>
<protein>
    <submittedName>
        <fullName evidence="1">(northern house mosquito) hypothetical protein</fullName>
    </submittedName>
</protein>